<dbReference type="Proteomes" id="UP000028525">
    <property type="component" value="Unassembled WGS sequence"/>
</dbReference>
<evidence type="ECO:0000313" key="8">
    <source>
        <dbReference type="EMBL" id="KEZ89413.1"/>
    </source>
</evidence>
<evidence type="ECO:0000256" key="4">
    <source>
        <dbReference type="ARBA" id="ARBA00022692"/>
    </source>
</evidence>
<dbReference type="STRING" id="29354.IO98_15700"/>
<organism evidence="8 9">
    <name type="scientific">Lacrimispora celerecrescens</name>
    <dbReference type="NCBI Taxonomy" id="29354"/>
    <lineage>
        <taxon>Bacteria</taxon>
        <taxon>Bacillati</taxon>
        <taxon>Bacillota</taxon>
        <taxon>Clostridia</taxon>
        <taxon>Lachnospirales</taxon>
        <taxon>Lachnospiraceae</taxon>
        <taxon>Lacrimispora</taxon>
    </lineage>
</organism>
<dbReference type="GO" id="GO:0022857">
    <property type="term" value="F:transmembrane transporter activity"/>
    <property type="evidence" value="ECO:0007669"/>
    <property type="project" value="InterPro"/>
</dbReference>
<dbReference type="CDD" id="cd06173">
    <property type="entry name" value="MFS_MefA_like"/>
    <property type="match status" value="1"/>
</dbReference>
<comment type="caution">
    <text evidence="8">The sequence shown here is derived from an EMBL/GenBank/DDBJ whole genome shotgun (WGS) entry which is preliminary data.</text>
</comment>
<feature type="transmembrane region" description="Helical" evidence="7">
    <location>
        <begin position="260"/>
        <end position="280"/>
    </location>
</feature>
<evidence type="ECO:0000256" key="3">
    <source>
        <dbReference type="ARBA" id="ARBA00022475"/>
    </source>
</evidence>
<dbReference type="SUPFAM" id="SSF103473">
    <property type="entry name" value="MFS general substrate transporter"/>
    <property type="match status" value="1"/>
</dbReference>
<dbReference type="GO" id="GO:0005886">
    <property type="term" value="C:plasma membrane"/>
    <property type="evidence" value="ECO:0007669"/>
    <property type="project" value="UniProtKB-SubCell"/>
</dbReference>
<accession>A0A084JKC9</accession>
<keyword evidence="9" id="KW-1185">Reference proteome</keyword>
<evidence type="ECO:0000256" key="2">
    <source>
        <dbReference type="ARBA" id="ARBA00022448"/>
    </source>
</evidence>
<feature type="transmembrane region" description="Helical" evidence="7">
    <location>
        <begin position="16"/>
        <end position="39"/>
    </location>
</feature>
<proteinExistence type="predicted"/>
<gene>
    <name evidence="8" type="ORF">IO98_15700</name>
</gene>
<sequence>MLKNLKTNIEELRNFLILWITQSFSALGSAMTNFALVIWSYQQQGSALTTSLLAICSYAPYVLLSIFAGALSDRWNKKATMLLSDSFAALCTVSVLILMTTGKLQIWHLYLINTLNGLMNTVQQPASDVAISLLAPQKHYQKVSGMRSLSNSLVTVLTPMLASALLSFGSIRLVILFDLITFSIAFLSLLCFVKIPQATEGRGPERETVLQSAKSGLRYLKDNRGILDLILFLAVINFTASIFNAALPAMVLSRAGGGELALGMINTVTGIATMVGSILVSMLPPPKSRVRVICNCLLFSMSTENFILAFGRSTPVWCFGAVLGWIFIPVMNANMDVLFRTMIPIEMQGRVYSARNTLQFFTIPLGYLCGGILVDRVFEPFMAGQPAGSLWTPLFGTGKGSGAAMLFFVIGFLGALSCLPFRADRNIWKLEETL</sequence>
<feature type="transmembrane region" description="Helical" evidence="7">
    <location>
        <begin position="82"/>
        <end position="101"/>
    </location>
</feature>
<evidence type="ECO:0000256" key="1">
    <source>
        <dbReference type="ARBA" id="ARBA00004651"/>
    </source>
</evidence>
<feature type="transmembrane region" description="Helical" evidence="7">
    <location>
        <begin position="148"/>
        <end position="168"/>
    </location>
</feature>
<evidence type="ECO:0000313" key="9">
    <source>
        <dbReference type="Proteomes" id="UP000028525"/>
    </source>
</evidence>
<feature type="transmembrane region" description="Helical" evidence="7">
    <location>
        <begin position="360"/>
        <end position="378"/>
    </location>
</feature>
<feature type="transmembrane region" description="Helical" evidence="7">
    <location>
        <begin position="226"/>
        <end position="248"/>
    </location>
</feature>
<keyword evidence="5 7" id="KW-1133">Transmembrane helix</keyword>
<dbReference type="Pfam" id="PF07690">
    <property type="entry name" value="MFS_1"/>
    <property type="match status" value="1"/>
</dbReference>
<comment type="subcellular location">
    <subcellularLocation>
        <location evidence="1">Cell membrane</location>
        <topology evidence="1">Multi-pass membrane protein</topology>
    </subcellularLocation>
</comment>
<dbReference type="PANTHER" id="PTHR43266:SF10">
    <property type="entry name" value="BACILYSIN EXPORTER BACE-RELATED"/>
    <property type="match status" value="1"/>
</dbReference>
<feature type="transmembrane region" description="Helical" evidence="7">
    <location>
        <begin position="316"/>
        <end position="339"/>
    </location>
</feature>
<dbReference type="InterPro" id="IPR011701">
    <property type="entry name" value="MFS"/>
</dbReference>
<feature type="transmembrane region" description="Helical" evidence="7">
    <location>
        <begin position="174"/>
        <end position="193"/>
    </location>
</feature>
<keyword evidence="3" id="KW-1003">Cell membrane</keyword>
<dbReference type="OrthoDB" id="9763297at2"/>
<keyword evidence="4 7" id="KW-0812">Transmembrane</keyword>
<reference evidence="8 9" key="1">
    <citation type="submission" date="2014-07" db="EMBL/GenBank/DDBJ databases">
        <title>Draft genome of Clostridium celerecrescens 152B isolated from sediments associated with methane hydrate from Krishna Godavari basin.</title>
        <authorList>
            <person name="Honkalas V.S."/>
            <person name="Dabir A.P."/>
            <person name="Arora P."/>
            <person name="Dhakephalkar P.K."/>
        </authorList>
    </citation>
    <scope>NUCLEOTIDE SEQUENCE [LARGE SCALE GENOMIC DNA]</scope>
    <source>
        <strain evidence="8 9">152B</strain>
    </source>
</reference>
<feature type="transmembrane region" description="Helical" evidence="7">
    <location>
        <begin position="51"/>
        <end position="70"/>
    </location>
</feature>
<dbReference type="InterPro" id="IPR036259">
    <property type="entry name" value="MFS_trans_sf"/>
</dbReference>
<keyword evidence="6 7" id="KW-0472">Membrane</keyword>
<evidence type="ECO:0000256" key="6">
    <source>
        <dbReference type="ARBA" id="ARBA00023136"/>
    </source>
</evidence>
<feature type="transmembrane region" description="Helical" evidence="7">
    <location>
        <begin position="292"/>
        <end position="310"/>
    </location>
</feature>
<dbReference type="PANTHER" id="PTHR43266">
    <property type="entry name" value="MACROLIDE-EFFLUX PROTEIN"/>
    <property type="match status" value="1"/>
</dbReference>
<protein>
    <submittedName>
        <fullName evidence="8">MFS transporter</fullName>
    </submittedName>
</protein>
<dbReference type="Gene3D" id="1.20.1250.20">
    <property type="entry name" value="MFS general substrate transporter like domains"/>
    <property type="match status" value="1"/>
</dbReference>
<evidence type="ECO:0000256" key="5">
    <source>
        <dbReference type="ARBA" id="ARBA00022989"/>
    </source>
</evidence>
<dbReference type="EMBL" id="JPME01000018">
    <property type="protein sequence ID" value="KEZ89413.1"/>
    <property type="molecule type" value="Genomic_DNA"/>
</dbReference>
<keyword evidence="2" id="KW-0813">Transport</keyword>
<dbReference type="AlphaFoldDB" id="A0A084JKC9"/>
<name>A0A084JKC9_9FIRM</name>
<feature type="transmembrane region" description="Helical" evidence="7">
    <location>
        <begin position="398"/>
        <end position="419"/>
    </location>
</feature>
<dbReference type="RefSeq" id="WP_038282595.1">
    <property type="nucleotide sequence ID" value="NZ_JPME01000018.1"/>
</dbReference>
<evidence type="ECO:0000256" key="7">
    <source>
        <dbReference type="SAM" id="Phobius"/>
    </source>
</evidence>